<evidence type="ECO:0000259" key="4">
    <source>
        <dbReference type="Pfam" id="PF13649"/>
    </source>
</evidence>
<dbReference type="InterPro" id="IPR041698">
    <property type="entry name" value="Methyltransf_25"/>
</dbReference>
<dbReference type="Gene3D" id="3.40.50.150">
    <property type="entry name" value="Vaccinia Virus protein VP39"/>
    <property type="match status" value="1"/>
</dbReference>
<keyword evidence="6" id="KW-1185">Reference proteome</keyword>
<reference evidence="5 6" key="1">
    <citation type="submission" date="2020-08" db="EMBL/GenBank/DDBJ databases">
        <title>Genomic Encyclopedia of Type Strains, Phase IV (KMG-IV): sequencing the most valuable type-strain genomes for metagenomic binning, comparative biology and taxonomic classification.</title>
        <authorList>
            <person name="Goeker M."/>
        </authorList>
    </citation>
    <scope>NUCLEOTIDE SEQUENCE [LARGE SCALE GENOMIC DNA]</scope>
    <source>
        <strain evidence="5 6">YIM 65646</strain>
    </source>
</reference>
<dbReference type="GO" id="GO:0032259">
    <property type="term" value="P:methylation"/>
    <property type="evidence" value="ECO:0007669"/>
    <property type="project" value="UniProtKB-KW"/>
</dbReference>
<keyword evidence="3" id="KW-0949">S-adenosyl-L-methionine</keyword>
<evidence type="ECO:0000313" key="5">
    <source>
        <dbReference type="EMBL" id="MBB6037022.1"/>
    </source>
</evidence>
<dbReference type="EMBL" id="JACHGT010000011">
    <property type="protein sequence ID" value="MBB6037022.1"/>
    <property type="molecule type" value="Genomic_DNA"/>
</dbReference>
<comment type="caution">
    <text evidence="5">The sequence shown here is derived from an EMBL/GenBank/DDBJ whole genome shotgun (WGS) entry which is preliminary data.</text>
</comment>
<proteinExistence type="predicted"/>
<dbReference type="CDD" id="cd02440">
    <property type="entry name" value="AdoMet_MTases"/>
    <property type="match status" value="1"/>
</dbReference>
<accession>A0A841FTZ8</accession>
<dbReference type="Pfam" id="PF13649">
    <property type="entry name" value="Methyltransf_25"/>
    <property type="match status" value="1"/>
</dbReference>
<dbReference type="Proteomes" id="UP000548476">
    <property type="component" value="Unassembled WGS sequence"/>
</dbReference>
<evidence type="ECO:0000313" key="6">
    <source>
        <dbReference type="Proteomes" id="UP000548476"/>
    </source>
</evidence>
<dbReference type="GO" id="GO:0008168">
    <property type="term" value="F:methyltransferase activity"/>
    <property type="evidence" value="ECO:0007669"/>
    <property type="project" value="UniProtKB-KW"/>
</dbReference>
<protein>
    <submittedName>
        <fullName evidence="5">SAM-dependent methyltransferase</fullName>
    </submittedName>
</protein>
<keyword evidence="1 5" id="KW-0489">Methyltransferase</keyword>
<dbReference type="PANTHER" id="PTHR43464:SF19">
    <property type="entry name" value="UBIQUINONE BIOSYNTHESIS O-METHYLTRANSFERASE, MITOCHONDRIAL"/>
    <property type="match status" value="1"/>
</dbReference>
<dbReference type="SUPFAM" id="SSF53335">
    <property type="entry name" value="S-adenosyl-L-methionine-dependent methyltransferases"/>
    <property type="match status" value="1"/>
</dbReference>
<organism evidence="5 6">
    <name type="scientific">Phytomonospora endophytica</name>
    <dbReference type="NCBI Taxonomy" id="714109"/>
    <lineage>
        <taxon>Bacteria</taxon>
        <taxon>Bacillati</taxon>
        <taxon>Actinomycetota</taxon>
        <taxon>Actinomycetes</taxon>
        <taxon>Micromonosporales</taxon>
        <taxon>Micromonosporaceae</taxon>
        <taxon>Phytomonospora</taxon>
    </lineage>
</organism>
<evidence type="ECO:0000256" key="1">
    <source>
        <dbReference type="ARBA" id="ARBA00022603"/>
    </source>
</evidence>
<dbReference type="RefSeq" id="WP_184789860.1">
    <property type="nucleotide sequence ID" value="NZ_BONT01000072.1"/>
</dbReference>
<evidence type="ECO:0000256" key="2">
    <source>
        <dbReference type="ARBA" id="ARBA00022679"/>
    </source>
</evidence>
<dbReference type="AlphaFoldDB" id="A0A841FTZ8"/>
<keyword evidence="2 5" id="KW-0808">Transferase</keyword>
<dbReference type="PANTHER" id="PTHR43464">
    <property type="entry name" value="METHYLTRANSFERASE"/>
    <property type="match status" value="1"/>
</dbReference>
<dbReference type="InterPro" id="IPR029063">
    <property type="entry name" value="SAM-dependent_MTases_sf"/>
</dbReference>
<sequence length="212" mass="23359">MSSEYWDTRYAESHHVWSGRVNDVLGREAANLPPGRALDLGAGEGADAIWLARRGWRVTAADISRVALDKAAAHAAEEGVADRIDWQRHDLNETFPEGAYDLVSAQFLHSPDGLTRDPILRSAAAAVAPGGVLLIGSHAGWPDWVEHQHHDVEFPSPEEILDRLELADGEWDVLMCREHDREQRKPDGTIGIRVDSTVMVRRKALAEAASGH</sequence>
<name>A0A841FTZ8_9ACTN</name>
<evidence type="ECO:0000256" key="3">
    <source>
        <dbReference type="ARBA" id="ARBA00022691"/>
    </source>
</evidence>
<feature type="domain" description="Methyltransferase" evidence="4">
    <location>
        <begin position="38"/>
        <end position="131"/>
    </location>
</feature>
<gene>
    <name evidence="5" type="ORF">HNR73_004895</name>
</gene>